<dbReference type="RefSeq" id="WP_028155541.1">
    <property type="nucleotide sequence ID" value="NZ_JANUDC010000001.1"/>
</dbReference>
<dbReference type="EMBL" id="JRPN01000014">
    <property type="protein sequence ID" value="KGT78753.1"/>
    <property type="molecule type" value="Genomic_DNA"/>
</dbReference>
<name>A0A0A3YYN0_BRAJP</name>
<dbReference type="Gene3D" id="3.40.50.150">
    <property type="entry name" value="Vaccinia Virus protein VP39"/>
    <property type="match status" value="1"/>
</dbReference>
<evidence type="ECO:0000313" key="1">
    <source>
        <dbReference type="EMBL" id="KGT78753.1"/>
    </source>
</evidence>
<protein>
    <recommendedName>
        <fullName evidence="3">Methyltransferase type 11 domain-containing protein</fullName>
    </recommendedName>
</protein>
<evidence type="ECO:0000313" key="2">
    <source>
        <dbReference type="Proteomes" id="UP000030377"/>
    </source>
</evidence>
<reference evidence="1 2" key="1">
    <citation type="submission" date="2014-09" db="EMBL/GenBank/DDBJ databases">
        <title>Draft genome of Bradyrhizobium japonicum Is-34.</title>
        <authorList>
            <person name="Tsurumaru H."/>
            <person name="Yamakawa T."/>
            <person name="Hashimoto S."/>
            <person name="Okizaki K."/>
            <person name="Kanesaki Y."/>
            <person name="Yoshikawa H."/>
            <person name="Yajima S."/>
        </authorList>
    </citation>
    <scope>NUCLEOTIDE SEQUENCE [LARGE SCALE GENOMIC DNA]</scope>
    <source>
        <strain evidence="1 2">Is-34</strain>
    </source>
</reference>
<evidence type="ECO:0008006" key="3">
    <source>
        <dbReference type="Google" id="ProtNLM"/>
    </source>
</evidence>
<dbReference type="Proteomes" id="UP000030377">
    <property type="component" value="Unassembled WGS sequence"/>
</dbReference>
<sequence length="302" mass="34304">MLQYVLAAQALKVFSLNGATKRFYRTLGNNLGGRARERGLPVHYLSRADQNLAQLERVGAIRDGLRLMEIGTGWVHWEALFLRCFYEVEVVLMDVWDNRQLGGFKAYAAELGRRLDETQRSEDQKRRARDVLGSVAGCKSFDEVYDLLGFRYTLGVENAYASIGDGELDAIFSSDVLEHIPASAIPQMCREHFRMLKPGGVSAHQVVPSDHLTIYDKHVNSKNYLRYDDAVWSLFFANDVQYVNRIQMSEWAHLLEEAGFEVECQPTARVDVSSLKIANRFKRLPPSDLGVTVFHLMGRKPT</sequence>
<gene>
    <name evidence="1" type="ORF">MA20_15295</name>
</gene>
<proteinExistence type="predicted"/>
<comment type="caution">
    <text evidence="1">The sequence shown here is derived from an EMBL/GenBank/DDBJ whole genome shotgun (WGS) entry which is preliminary data.</text>
</comment>
<accession>A0A0A3YYN0</accession>
<dbReference type="Pfam" id="PF13489">
    <property type="entry name" value="Methyltransf_23"/>
    <property type="match status" value="1"/>
</dbReference>
<dbReference type="SUPFAM" id="SSF53335">
    <property type="entry name" value="S-adenosyl-L-methionine-dependent methyltransferases"/>
    <property type="match status" value="1"/>
</dbReference>
<dbReference type="AlphaFoldDB" id="A0A0A3YYN0"/>
<dbReference type="InterPro" id="IPR029063">
    <property type="entry name" value="SAM-dependent_MTases_sf"/>
</dbReference>
<organism evidence="1 2">
    <name type="scientific">Bradyrhizobium japonicum</name>
    <dbReference type="NCBI Taxonomy" id="375"/>
    <lineage>
        <taxon>Bacteria</taxon>
        <taxon>Pseudomonadati</taxon>
        <taxon>Pseudomonadota</taxon>
        <taxon>Alphaproteobacteria</taxon>
        <taxon>Hyphomicrobiales</taxon>
        <taxon>Nitrobacteraceae</taxon>
        <taxon>Bradyrhizobium</taxon>
    </lineage>
</organism>